<proteinExistence type="predicted"/>
<keyword evidence="1" id="KW-0472">Membrane</keyword>
<keyword evidence="3" id="KW-1185">Reference proteome</keyword>
<protein>
    <submittedName>
        <fullName evidence="2">Uncharacterized membrane protein HdeD, DUF308 family</fullName>
    </submittedName>
</protein>
<accession>A0A1H1SBT4</accession>
<reference evidence="2 3" key="1">
    <citation type="submission" date="2016-10" db="EMBL/GenBank/DDBJ databases">
        <authorList>
            <person name="de Groot N.N."/>
        </authorList>
    </citation>
    <scope>NUCLEOTIDE SEQUENCE [LARGE SCALE GENOMIC DNA]</scope>
    <source>
        <strain evidence="2 3">MP1X4</strain>
    </source>
</reference>
<dbReference type="STRING" id="652787.SAMN05216490_1177"/>
<evidence type="ECO:0000313" key="2">
    <source>
        <dbReference type="EMBL" id="SDS45206.1"/>
    </source>
</evidence>
<dbReference type="EMBL" id="LT629740">
    <property type="protein sequence ID" value="SDS45206.1"/>
    <property type="molecule type" value="Genomic_DNA"/>
</dbReference>
<keyword evidence="1" id="KW-0812">Transmembrane</keyword>
<feature type="transmembrane region" description="Helical" evidence="1">
    <location>
        <begin position="151"/>
        <end position="173"/>
    </location>
</feature>
<dbReference type="InterPro" id="IPR052712">
    <property type="entry name" value="Acid_resist_chaperone_HdeD"/>
</dbReference>
<keyword evidence="1" id="KW-1133">Transmembrane helix</keyword>
<dbReference type="OrthoDB" id="7059775at2"/>
<dbReference type="PANTHER" id="PTHR34989">
    <property type="entry name" value="PROTEIN HDED"/>
    <property type="match status" value="1"/>
</dbReference>
<gene>
    <name evidence="2" type="ORF">SAMN05216490_1177</name>
</gene>
<sequence>MATSSEIISDIKHWWLFLLRGILFILLGIYMISAPLVTFVALSMLFGIVIVLGGAAELVHAYANRYVVGWSWRFLLGLIDVALGFILIFDVKLSISVLPFAVGLWFLFRGFSLFSFASVMRRSGWMMLAGVIIVLFAMLIMFNPAFGAMTIVLWAASAFIVTGIINTILAFRLKAVNEVLTKR</sequence>
<dbReference type="PANTHER" id="PTHR34989:SF1">
    <property type="entry name" value="PROTEIN HDED"/>
    <property type="match status" value="1"/>
</dbReference>
<feature type="transmembrane region" description="Helical" evidence="1">
    <location>
        <begin position="124"/>
        <end position="145"/>
    </location>
</feature>
<dbReference type="GO" id="GO:0005886">
    <property type="term" value="C:plasma membrane"/>
    <property type="evidence" value="ECO:0007669"/>
    <property type="project" value="TreeGrafter"/>
</dbReference>
<feature type="transmembrane region" description="Helical" evidence="1">
    <location>
        <begin position="14"/>
        <end position="33"/>
    </location>
</feature>
<evidence type="ECO:0000313" key="3">
    <source>
        <dbReference type="Proteomes" id="UP000199679"/>
    </source>
</evidence>
<organism evidence="2 3">
    <name type="scientific">Mucilaginibacter mallensis</name>
    <dbReference type="NCBI Taxonomy" id="652787"/>
    <lineage>
        <taxon>Bacteria</taxon>
        <taxon>Pseudomonadati</taxon>
        <taxon>Bacteroidota</taxon>
        <taxon>Sphingobacteriia</taxon>
        <taxon>Sphingobacteriales</taxon>
        <taxon>Sphingobacteriaceae</taxon>
        <taxon>Mucilaginibacter</taxon>
    </lineage>
</organism>
<dbReference type="RefSeq" id="WP_091370249.1">
    <property type="nucleotide sequence ID" value="NZ_LT629740.1"/>
</dbReference>
<name>A0A1H1SBT4_MUCMA</name>
<dbReference type="AlphaFoldDB" id="A0A1H1SBT4"/>
<dbReference type="Pfam" id="PF03729">
    <property type="entry name" value="DUF308"/>
    <property type="match status" value="2"/>
</dbReference>
<dbReference type="InterPro" id="IPR005325">
    <property type="entry name" value="DUF308_memb"/>
</dbReference>
<feature type="transmembrane region" description="Helical" evidence="1">
    <location>
        <begin position="39"/>
        <end position="63"/>
    </location>
</feature>
<feature type="transmembrane region" description="Helical" evidence="1">
    <location>
        <begin position="95"/>
        <end position="117"/>
    </location>
</feature>
<feature type="transmembrane region" description="Helical" evidence="1">
    <location>
        <begin position="70"/>
        <end position="89"/>
    </location>
</feature>
<dbReference type="Proteomes" id="UP000199679">
    <property type="component" value="Chromosome I"/>
</dbReference>
<evidence type="ECO:0000256" key="1">
    <source>
        <dbReference type="SAM" id="Phobius"/>
    </source>
</evidence>